<protein>
    <submittedName>
        <fullName evidence="1">Uncharacterized protein</fullName>
    </submittedName>
</protein>
<keyword evidence="2" id="KW-1185">Reference proteome</keyword>
<dbReference type="OrthoDB" id="3542212at2759"/>
<sequence>MCIEQSDPPSLLITAPWDSPEAHREWIRCSENQACNEKLSEYIAPGCNSVILFHMDPAGRQPEMQTSFAPKGSFNVCSITVNAGQRGSLQRAYQELEDGFLSQGGGQKVWAGWGIKKSGDAADFVVFGSDDVPDEHLHSLMSFSDDTDHHRFKHVV</sequence>
<comment type="caution">
    <text evidence="1">The sequence shown here is derived from an EMBL/GenBank/DDBJ whole genome shotgun (WGS) entry which is preliminary data.</text>
</comment>
<dbReference type="AlphaFoldDB" id="A0A0L0NE14"/>
<reference evidence="1 2" key="1">
    <citation type="journal article" date="2015" name="BMC Genomics">
        <title>The genome of the truffle-parasite Tolypocladium ophioglossoides and the evolution of antifungal peptaibiotics.</title>
        <authorList>
            <person name="Quandt C.A."/>
            <person name="Bushley K.E."/>
            <person name="Spatafora J.W."/>
        </authorList>
    </citation>
    <scope>NUCLEOTIDE SEQUENCE [LARGE SCALE GENOMIC DNA]</scope>
    <source>
        <strain evidence="1 2">CBS 100239</strain>
    </source>
</reference>
<dbReference type="Proteomes" id="UP000036947">
    <property type="component" value="Unassembled WGS sequence"/>
</dbReference>
<proteinExistence type="predicted"/>
<evidence type="ECO:0000313" key="2">
    <source>
        <dbReference type="Proteomes" id="UP000036947"/>
    </source>
</evidence>
<accession>A0A0L0NE14</accession>
<evidence type="ECO:0000313" key="1">
    <source>
        <dbReference type="EMBL" id="KND91975.1"/>
    </source>
</evidence>
<dbReference type="EMBL" id="LFRF01000007">
    <property type="protein sequence ID" value="KND91975.1"/>
    <property type="molecule type" value="Genomic_DNA"/>
</dbReference>
<gene>
    <name evidence="1" type="ORF">TOPH_03492</name>
</gene>
<name>A0A0L0NE14_TOLOC</name>
<organism evidence="1 2">
    <name type="scientific">Tolypocladium ophioglossoides (strain CBS 100239)</name>
    <name type="common">Snaketongue truffleclub</name>
    <name type="synonym">Elaphocordyceps ophioglossoides</name>
    <dbReference type="NCBI Taxonomy" id="1163406"/>
    <lineage>
        <taxon>Eukaryota</taxon>
        <taxon>Fungi</taxon>
        <taxon>Dikarya</taxon>
        <taxon>Ascomycota</taxon>
        <taxon>Pezizomycotina</taxon>
        <taxon>Sordariomycetes</taxon>
        <taxon>Hypocreomycetidae</taxon>
        <taxon>Hypocreales</taxon>
        <taxon>Ophiocordycipitaceae</taxon>
        <taxon>Tolypocladium</taxon>
    </lineage>
</organism>